<dbReference type="NCBIfam" id="NF003627">
    <property type="entry name" value="PRK05265.1-5"/>
    <property type="match status" value="1"/>
</dbReference>
<keyword evidence="2 10" id="KW-0963">Cytoplasm</keyword>
<dbReference type="Pfam" id="PF03740">
    <property type="entry name" value="PdxJ"/>
    <property type="match status" value="1"/>
</dbReference>
<feature type="binding site" evidence="11">
    <location>
        <position position="191"/>
    </location>
    <ligand>
        <name>1-deoxy-D-xylulose 5-phosphate</name>
        <dbReference type="ChEBI" id="CHEBI:57792"/>
    </ligand>
</feature>
<feature type="active site" description="Proton acceptor" evidence="11">
    <location>
        <position position="189"/>
    </location>
</feature>
<reference evidence="12 13" key="1">
    <citation type="submission" date="2016-04" db="EMBL/GenBank/DDBJ databases">
        <title>Genome analysis of Thermosulfurimonas dismutans, the first thermophilic sulfur-disproportionating bacterium of the phylum Thermodesulfobacteria.</title>
        <authorList>
            <person name="Mardanov A.V."/>
            <person name="Beletsky A.V."/>
            <person name="Kadnikov V.V."/>
            <person name="Slobodkin A.I."/>
            <person name="Ravin N.V."/>
        </authorList>
    </citation>
    <scope>NUCLEOTIDE SEQUENCE [LARGE SCALE GENOMIC DNA]</scope>
    <source>
        <strain evidence="12 13">S95</strain>
    </source>
</reference>
<keyword evidence="3 11" id="KW-0808">Transferase</keyword>
<sequence length="387" mass="43767">MKTFIKHKLRKALALLGLPEREFGLYLVRDAEITEVNFQYLGRPYPTNVISFSYWEGQRPPEIPYLGDIFISLETAEREAKEYDLPLRPYVLSLALHGLLHLLGYEHEKGKYAPYRMAQKEAELLEKLLPRGHKKVVNFIRRREYMPAKLAVNVDHVATVREARKVHYPDPVHAAVLAELGGAQGIVVHLRGDRRHIQERDVRLLREVIKTKLILEMAPTEEMIDFALEVKPDQVTLVPERRMEITTEGGMAVKGRVKKVKEVVEQLKEGGIAKVSIFINPDPIQLKAAAKTGADVVELHTGHYAEAQGKEELEKELSRLEEAARVAKDLGFEVHAGHGLAYENVEPVAAIPEIEEFSIGHAIVARALMVGMKEAVREMLTLIEKAR</sequence>
<feature type="binding site" evidence="11">
    <location>
        <position position="246"/>
    </location>
    <ligand>
        <name>1-deoxy-D-xylulose 5-phosphate</name>
        <dbReference type="ChEBI" id="CHEBI:57792"/>
    </ligand>
</feature>
<feature type="site" description="Transition state stabilizer" evidence="11">
    <location>
        <position position="298"/>
    </location>
</feature>
<evidence type="ECO:0000313" key="12">
    <source>
        <dbReference type="EMBL" id="OAQ20590.1"/>
    </source>
</evidence>
<dbReference type="GO" id="GO:0008270">
    <property type="term" value="F:zinc ion binding"/>
    <property type="evidence" value="ECO:0007669"/>
    <property type="project" value="UniProtKB-UniRule"/>
</dbReference>
<dbReference type="NCBIfam" id="TIGR00043">
    <property type="entry name" value="rRNA maturation RNase YbeY"/>
    <property type="match status" value="1"/>
</dbReference>
<dbReference type="GO" id="GO:0033856">
    <property type="term" value="F:pyridoxine 5'-phosphate synthase activity"/>
    <property type="evidence" value="ECO:0007669"/>
    <property type="project" value="UniProtKB-UniRule"/>
</dbReference>
<dbReference type="NCBIfam" id="TIGR00559">
    <property type="entry name" value="pdxJ"/>
    <property type="match status" value="1"/>
</dbReference>
<dbReference type="InterPro" id="IPR002036">
    <property type="entry name" value="YbeY"/>
</dbReference>
<dbReference type="Proteomes" id="UP000078390">
    <property type="component" value="Unassembled WGS sequence"/>
</dbReference>
<dbReference type="InterPro" id="IPR023091">
    <property type="entry name" value="MetalPrtase_cat_dom_sf_prd"/>
</dbReference>
<feature type="binding site" evidence="11">
    <location>
        <begin position="360"/>
        <end position="361"/>
    </location>
    <ligand>
        <name>3-amino-2-oxopropyl phosphate</name>
        <dbReference type="ChEBI" id="CHEBI:57279"/>
    </ligand>
</feature>
<evidence type="ECO:0000256" key="9">
    <source>
        <dbReference type="ARBA" id="ARBA00023096"/>
    </source>
</evidence>
<dbReference type="NCBIfam" id="NF003625">
    <property type="entry name" value="PRK05265.1-3"/>
    <property type="match status" value="1"/>
</dbReference>
<dbReference type="CDD" id="cd00003">
    <property type="entry name" value="PNPsynthase"/>
    <property type="match status" value="1"/>
</dbReference>
<comment type="cofactor">
    <cofactor evidence="10">
        <name>Zn(2+)</name>
        <dbReference type="ChEBI" id="CHEBI:29105"/>
    </cofactor>
    <text evidence="10">Binds 1 zinc ion.</text>
</comment>
<feature type="binding site" evidence="11">
    <location>
        <position position="164"/>
    </location>
    <ligand>
        <name>3-amino-2-oxopropyl phosphate</name>
        <dbReference type="ChEBI" id="CHEBI:57279"/>
    </ligand>
</feature>
<keyword evidence="8 10" id="KW-0862">Zinc</keyword>
<evidence type="ECO:0000256" key="2">
    <source>
        <dbReference type="ARBA" id="ARBA00022490"/>
    </source>
</evidence>
<dbReference type="PROSITE" id="PS01306">
    <property type="entry name" value="UPF0054"/>
    <property type="match status" value="1"/>
</dbReference>
<dbReference type="SUPFAM" id="SSF63892">
    <property type="entry name" value="Pyridoxine 5'-phosphate synthase"/>
    <property type="match status" value="1"/>
</dbReference>
<dbReference type="Gene3D" id="3.40.390.30">
    <property type="entry name" value="Metalloproteases ('zincins'), catalytic domain"/>
    <property type="match status" value="1"/>
</dbReference>
<evidence type="ECO:0000256" key="4">
    <source>
        <dbReference type="ARBA" id="ARBA00022722"/>
    </source>
</evidence>
<feature type="binding site" evidence="10">
    <location>
        <position position="107"/>
    </location>
    <ligand>
        <name>Zn(2+)</name>
        <dbReference type="ChEBI" id="CHEBI:29105"/>
        <note>catalytic</note>
    </ligand>
</feature>
<evidence type="ECO:0000256" key="7">
    <source>
        <dbReference type="ARBA" id="ARBA00022801"/>
    </source>
</evidence>
<protein>
    <recommendedName>
        <fullName evidence="10 11">Multifunctional fusion protein</fullName>
    </recommendedName>
    <domain>
        <recommendedName>
            <fullName evidence="11">Pyridoxine 5'-phosphate synthase</fullName>
            <shortName evidence="11">PNP synthase</shortName>
            <ecNumber evidence="11">2.6.99.2</ecNumber>
        </recommendedName>
    </domain>
    <domain>
        <recommendedName>
            <fullName evidence="10">Endoribonuclease YbeY</fullName>
            <ecNumber evidence="10">3.1.-.-</ecNumber>
        </recommendedName>
    </domain>
</protein>
<feature type="active site" description="Proton donor" evidence="11">
    <location>
        <position position="338"/>
    </location>
</feature>
<dbReference type="InterPro" id="IPR020549">
    <property type="entry name" value="YbeY_CS"/>
</dbReference>
<comment type="caution">
    <text evidence="12">The sequence shown here is derived from an EMBL/GenBank/DDBJ whole genome shotgun (WGS) entry which is preliminary data.</text>
</comment>
<dbReference type="UniPathway" id="UPA00244">
    <property type="reaction ID" value="UER00313"/>
</dbReference>
<dbReference type="GO" id="GO:0006364">
    <property type="term" value="P:rRNA processing"/>
    <property type="evidence" value="ECO:0007669"/>
    <property type="project" value="UniProtKB-UniRule"/>
</dbReference>
<feature type="binding site" evidence="10">
    <location>
        <position position="97"/>
    </location>
    <ligand>
        <name>Zn(2+)</name>
        <dbReference type="ChEBI" id="CHEBI:29105"/>
        <note>catalytic</note>
    </ligand>
</feature>
<dbReference type="Pfam" id="PF02130">
    <property type="entry name" value="YbeY"/>
    <property type="match status" value="1"/>
</dbReference>
<comment type="similarity">
    <text evidence="11">Belongs to the PNP synthase family.</text>
</comment>
<dbReference type="Gene3D" id="3.20.20.70">
    <property type="entry name" value="Aldolase class I"/>
    <property type="match status" value="1"/>
</dbReference>
<dbReference type="InterPro" id="IPR004569">
    <property type="entry name" value="PyrdxlP_synth_PdxJ"/>
</dbReference>
<evidence type="ECO:0000313" key="13">
    <source>
        <dbReference type="Proteomes" id="UP000078390"/>
    </source>
</evidence>
<keyword evidence="10" id="KW-0698">rRNA processing</keyword>
<dbReference type="HAMAP" id="MF_00279">
    <property type="entry name" value="PdxJ"/>
    <property type="match status" value="1"/>
</dbReference>
<feature type="binding site" evidence="11">
    <location>
        <position position="196"/>
    </location>
    <ligand>
        <name>1-deoxy-D-xylulose 5-phosphate</name>
        <dbReference type="ChEBI" id="CHEBI:57792"/>
    </ligand>
</feature>
<keyword evidence="9 11" id="KW-0664">Pyridoxine biosynthesis</keyword>
<dbReference type="AlphaFoldDB" id="A0A179D3D5"/>
<dbReference type="PANTHER" id="PTHR30456">
    <property type="entry name" value="PYRIDOXINE 5'-PHOSPHATE SYNTHASE"/>
    <property type="match status" value="1"/>
</dbReference>
<evidence type="ECO:0000256" key="10">
    <source>
        <dbReference type="HAMAP-Rule" id="MF_00009"/>
    </source>
</evidence>
<feature type="binding site" evidence="11">
    <location>
        <begin position="155"/>
        <end position="156"/>
    </location>
    <ligand>
        <name>1-deoxy-D-xylulose 5-phosphate</name>
        <dbReference type="ChEBI" id="CHEBI:57792"/>
    </ligand>
</feature>
<dbReference type="SUPFAM" id="SSF55486">
    <property type="entry name" value="Metalloproteases ('zincins'), catalytic domain"/>
    <property type="match status" value="1"/>
</dbReference>
<keyword evidence="5 10" id="KW-0479">Metal-binding</keyword>
<evidence type="ECO:0000256" key="6">
    <source>
        <dbReference type="ARBA" id="ARBA00022759"/>
    </source>
</evidence>
<feature type="active site" description="Proton acceptor" evidence="11">
    <location>
        <position position="216"/>
    </location>
</feature>
<dbReference type="RefSeq" id="WP_084271012.1">
    <property type="nucleotide sequence ID" value="NZ_LWLG01000009.1"/>
</dbReference>
<feature type="binding site" evidence="11">
    <location>
        <position position="153"/>
    </location>
    <ligand>
        <name>3-amino-2-oxopropyl phosphate</name>
        <dbReference type="ChEBI" id="CHEBI:57279"/>
    </ligand>
</feature>
<dbReference type="PATRIC" id="fig|999894.6.peg.1356"/>
<dbReference type="EMBL" id="LWLG01000009">
    <property type="protein sequence ID" value="OAQ20590.1"/>
    <property type="molecule type" value="Genomic_DNA"/>
</dbReference>
<comment type="similarity">
    <text evidence="1 10">Belongs to the endoribonuclease YbeY family.</text>
</comment>
<proteinExistence type="inferred from homology"/>
<comment type="function">
    <text evidence="10">Single strand-specific metallo-endoribonuclease involved in late-stage 70S ribosome quality control and in maturation of the 3' terminus of the 16S rRNA.</text>
</comment>
<dbReference type="GO" id="GO:0004222">
    <property type="term" value="F:metalloendopeptidase activity"/>
    <property type="evidence" value="ECO:0007669"/>
    <property type="project" value="InterPro"/>
</dbReference>
<dbReference type="STRING" id="999894.TDIS_1359"/>
<dbReference type="GO" id="GO:0008615">
    <property type="term" value="P:pyridoxine biosynthetic process"/>
    <property type="evidence" value="ECO:0007669"/>
    <property type="project" value="UniProtKB-UniRule"/>
</dbReference>
<dbReference type="OrthoDB" id="9806590at2"/>
<keyword evidence="7 10" id="KW-0378">Hydrolase</keyword>
<dbReference type="GO" id="GO:0005829">
    <property type="term" value="C:cytosol"/>
    <property type="evidence" value="ECO:0007669"/>
    <property type="project" value="TreeGrafter"/>
</dbReference>
<feature type="binding site" evidence="10">
    <location>
        <position position="101"/>
    </location>
    <ligand>
        <name>Zn(2+)</name>
        <dbReference type="ChEBI" id="CHEBI:29105"/>
        <note>catalytic</note>
    </ligand>
</feature>
<comment type="subunit">
    <text evidence="11">Homooctamer; tetramer of dimers.</text>
</comment>
<dbReference type="PANTHER" id="PTHR30456:SF0">
    <property type="entry name" value="PYRIDOXINE 5'-PHOSPHATE SYNTHASE"/>
    <property type="match status" value="1"/>
</dbReference>
<comment type="pathway">
    <text evidence="11">Cofactor biosynthesis; pyridoxine 5'-phosphate biosynthesis; pyridoxine 5'-phosphate from D-erythrose 4-phosphate: step 5/5.</text>
</comment>
<evidence type="ECO:0000256" key="11">
    <source>
        <dbReference type="HAMAP-Rule" id="MF_00279"/>
    </source>
</evidence>
<evidence type="ECO:0000256" key="3">
    <source>
        <dbReference type="ARBA" id="ARBA00022679"/>
    </source>
</evidence>
<evidence type="ECO:0000256" key="5">
    <source>
        <dbReference type="ARBA" id="ARBA00022723"/>
    </source>
</evidence>
<gene>
    <name evidence="10" type="primary">ybeY</name>
    <name evidence="11" type="synonym">pdxJ</name>
    <name evidence="12" type="ORF">TDIS_1359</name>
</gene>
<dbReference type="InterPro" id="IPR013785">
    <property type="entry name" value="Aldolase_TIM"/>
</dbReference>
<dbReference type="InterPro" id="IPR036130">
    <property type="entry name" value="Pyridoxine-5'_phos_synth"/>
</dbReference>
<name>A0A179D3D5_9BACT</name>
<evidence type="ECO:0000256" key="1">
    <source>
        <dbReference type="ARBA" id="ARBA00010875"/>
    </source>
</evidence>
<dbReference type="NCBIfam" id="NF003626">
    <property type="entry name" value="PRK05265.1-4"/>
    <property type="match status" value="1"/>
</dbReference>
<keyword evidence="6 10" id="KW-0255">Endonuclease</keyword>
<keyword evidence="4 10" id="KW-0540">Nuclease</keyword>
<evidence type="ECO:0000256" key="8">
    <source>
        <dbReference type="ARBA" id="ARBA00022833"/>
    </source>
</evidence>
<dbReference type="GO" id="GO:0004521">
    <property type="term" value="F:RNA endonuclease activity"/>
    <property type="evidence" value="ECO:0007669"/>
    <property type="project" value="UniProtKB-UniRule"/>
</dbReference>
<accession>A0A179D3D5</accession>
<organism evidence="12 13">
    <name type="scientific">Thermosulfurimonas dismutans</name>
    <dbReference type="NCBI Taxonomy" id="999894"/>
    <lineage>
        <taxon>Bacteria</taxon>
        <taxon>Pseudomonadati</taxon>
        <taxon>Thermodesulfobacteriota</taxon>
        <taxon>Thermodesulfobacteria</taxon>
        <taxon>Thermodesulfobacteriales</taxon>
        <taxon>Thermodesulfobacteriaceae</taxon>
        <taxon>Thermosulfurimonas</taxon>
    </lineage>
</organism>
<comment type="subcellular location">
    <subcellularLocation>
        <location evidence="10">Cytoplasm</location>
    </subcellularLocation>
</comment>
<comment type="catalytic activity">
    <reaction evidence="11">
        <text>3-amino-2-oxopropyl phosphate + 1-deoxy-D-xylulose 5-phosphate = pyridoxine 5'-phosphate + phosphate + 2 H2O + H(+)</text>
        <dbReference type="Rhea" id="RHEA:15265"/>
        <dbReference type="ChEBI" id="CHEBI:15377"/>
        <dbReference type="ChEBI" id="CHEBI:15378"/>
        <dbReference type="ChEBI" id="CHEBI:43474"/>
        <dbReference type="ChEBI" id="CHEBI:57279"/>
        <dbReference type="ChEBI" id="CHEBI:57792"/>
        <dbReference type="ChEBI" id="CHEBI:58589"/>
        <dbReference type="EC" id="2.6.99.2"/>
    </reaction>
</comment>
<dbReference type="HAMAP" id="MF_00009">
    <property type="entry name" value="Endoribonucl_YbeY"/>
    <property type="match status" value="1"/>
</dbReference>
<comment type="function">
    <text evidence="11">Catalyzes the complicated ring closure reaction between the two acyclic compounds 1-deoxy-D-xylulose-5-phosphate (DXP) and 3-amino-2-oxopropyl phosphate (1-amino-acetone-3-phosphate or AAP) to form pyridoxine 5'-phosphate (PNP) and inorganic phosphate.</text>
</comment>
<feature type="binding site" evidence="11">
    <location>
        <position position="339"/>
    </location>
    <ligand>
        <name>3-amino-2-oxopropyl phosphate</name>
        <dbReference type="ChEBI" id="CHEBI:57279"/>
    </ligand>
</feature>
<dbReference type="EC" id="2.6.99.2" evidence="11"/>
<dbReference type="EC" id="3.1.-.-" evidence="10"/>
<keyword evidence="13" id="KW-1185">Reference proteome</keyword>
<keyword evidence="10" id="KW-0690">Ribosome biogenesis</keyword>